<dbReference type="EMBL" id="MHIX01000014">
    <property type="protein sequence ID" value="OGY59470.1"/>
    <property type="molecule type" value="Genomic_DNA"/>
</dbReference>
<dbReference type="PANTHER" id="PTHR33991">
    <property type="entry name" value="DNA REPAIR PROTEIN RECO"/>
    <property type="match status" value="1"/>
</dbReference>
<comment type="caution">
    <text evidence="5">The sequence shown here is derived from an EMBL/GenBank/DDBJ whole genome shotgun (WGS) entry which is preliminary data.</text>
</comment>
<feature type="domain" description="DNA replication/recombination mediator RecO N-terminal" evidence="4">
    <location>
        <begin position="1"/>
        <end position="62"/>
    </location>
</feature>
<dbReference type="GO" id="GO:0006310">
    <property type="term" value="P:DNA recombination"/>
    <property type="evidence" value="ECO:0007669"/>
    <property type="project" value="UniProtKB-KW"/>
</dbReference>
<accession>A0A1G1Z6F6</accession>
<dbReference type="STRING" id="1797689.A3F24_00425"/>
<organism evidence="5 6">
    <name type="scientific">Candidatus Colwellbacteria bacterium RIFCSPHIGHO2_12_FULL_44_17</name>
    <dbReference type="NCBI Taxonomy" id="1797689"/>
    <lineage>
        <taxon>Bacteria</taxon>
        <taxon>Candidatus Colwelliibacteriota</taxon>
    </lineage>
</organism>
<name>A0A1G1Z6F6_9BACT</name>
<evidence type="ECO:0000313" key="6">
    <source>
        <dbReference type="Proteomes" id="UP000178515"/>
    </source>
</evidence>
<dbReference type="SUPFAM" id="SSF57863">
    <property type="entry name" value="ArfGap/RecO-like zinc finger"/>
    <property type="match status" value="1"/>
</dbReference>
<dbReference type="SUPFAM" id="SSF50249">
    <property type="entry name" value="Nucleic acid-binding proteins"/>
    <property type="match status" value="1"/>
</dbReference>
<dbReference type="InterPro" id="IPR022572">
    <property type="entry name" value="DNA_rep/recomb_RecO_N"/>
</dbReference>
<reference evidence="5 6" key="1">
    <citation type="journal article" date="2016" name="Nat. Commun.">
        <title>Thousands of microbial genomes shed light on interconnected biogeochemical processes in an aquifer system.</title>
        <authorList>
            <person name="Anantharaman K."/>
            <person name="Brown C.T."/>
            <person name="Hug L.A."/>
            <person name="Sharon I."/>
            <person name="Castelle C.J."/>
            <person name="Probst A.J."/>
            <person name="Thomas B.C."/>
            <person name="Singh A."/>
            <person name="Wilkins M.J."/>
            <person name="Karaoz U."/>
            <person name="Brodie E.L."/>
            <person name="Williams K.H."/>
            <person name="Hubbard S.S."/>
            <person name="Banfield J.F."/>
        </authorList>
    </citation>
    <scope>NUCLEOTIDE SEQUENCE [LARGE SCALE GENOMIC DNA]</scope>
</reference>
<keyword evidence="1" id="KW-0227">DNA damage</keyword>
<gene>
    <name evidence="5" type="ORF">A3F24_00425</name>
</gene>
<dbReference type="InterPro" id="IPR003717">
    <property type="entry name" value="RecO"/>
</dbReference>
<keyword evidence="3" id="KW-0234">DNA repair</keyword>
<dbReference type="AlphaFoldDB" id="A0A1G1Z6F6"/>
<proteinExistence type="predicted"/>
<evidence type="ECO:0000256" key="3">
    <source>
        <dbReference type="ARBA" id="ARBA00023204"/>
    </source>
</evidence>
<dbReference type="GO" id="GO:0006302">
    <property type="term" value="P:double-strand break repair"/>
    <property type="evidence" value="ECO:0007669"/>
    <property type="project" value="TreeGrafter"/>
</dbReference>
<evidence type="ECO:0000259" key="4">
    <source>
        <dbReference type="Pfam" id="PF11967"/>
    </source>
</evidence>
<keyword evidence="2" id="KW-0233">DNA recombination</keyword>
<dbReference type="InterPro" id="IPR012340">
    <property type="entry name" value="NA-bd_OB-fold"/>
</dbReference>
<sequence length="178" mass="20311">MTELYTEAIVLGKEKRGDIDSTVILYSKSLGKIRAFVKSARKITSKLSPHLEPGMLVRARLIQGEKRGGNFQVADVLSEERYKEAEAVKMLRFANDMTAEGEEDIRFWQALKLLLKEKRFDPPAYQLLLHILGFSTQTASCNRCHSKKVDYFITDEVLFLCRPCSRVLNIPEEKAISI</sequence>
<evidence type="ECO:0000313" key="5">
    <source>
        <dbReference type="EMBL" id="OGY59470.1"/>
    </source>
</evidence>
<evidence type="ECO:0000256" key="2">
    <source>
        <dbReference type="ARBA" id="ARBA00023172"/>
    </source>
</evidence>
<dbReference type="PANTHER" id="PTHR33991:SF1">
    <property type="entry name" value="DNA REPAIR PROTEIN RECO"/>
    <property type="match status" value="1"/>
</dbReference>
<dbReference type="Proteomes" id="UP000178515">
    <property type="component" value="Unassembled WGS sequence"/>
</dbReference>
<dbReference type="InterPro" id="IPR037278">
    <property type="entry name" value="ARFGAP/RecO"/>
</dbReference>
<evidence type="ECO:0000256" key="1">
    <source>
        <dbReference type="ARBA" id="ARBA00022763"/>
    </source>
</evidence>
<dbReference type="Gene3D" id="2.40.50.140">
    <property type="entry name" value="Nucleic acid-binding proteins"/>
    <property type="match status" value="1"/>
</dbReference>
<dbReference type="GO" id="GO:0043590">
    <property type="term" value="C:bacterial nucleoid"/>
    <property type="evidence" value="ECO:0007669"/>
    <property type="project" value="TreeGrafter"/>
</dbReference>
<protein>
    <recommendedName>
        <fullName evidence="4">DNA replication/recombination mediator RecO N-terminal domain-containing protein</fullName>
    </recommendedName>
</protein>
<dbReference type="Pfam" id="PF11967">
    <property type="entry name" value="RecO_N"/>
    <property type="match status" value="1"/>
</dbReference>